<accession>A0A0R0GJU6</accession>
<gene>
    <name evidence="1" type="ORF">GLYMA_14G061000</name>
</gene>
<dbReference type="AlphaFoldDB" id="A0A0R0GJU6"/>
<evidence type="ECO:0000313" key="1">
    <source>
        <dbReference type="EMBL" id="KRH14971.1"/>
    </source>
</evidence>
<keyword evidence="3" id="KW-1185">Reference proteome</keyword>
<dbReference type="EnsemblPlants" id="KRH14971">
    <property type="protein sequence ID" value="KRH14971"/>
    <property type="gene ID" value="GLYMA_14G061000"/>
</dbReference>
<reference evidence="2" key="2">
    <citation type="submission" date="2018-02" db="UniProtKB">
        <authorList>
            <consortium name="EnsemblPlants"/>
        </authorList>
    </citation>
    <scope>IDENTIFICATION</scope>
    <source>
        <strain evidence="2">Williams 82</strain>
    </source>
</reference>
<reference evidence="1 2" key="1">
    <citation type="journal article" date="2010" name="Nature">
        <title>Genome sequence of the palaeopolyploid soybean.</title>
        <authorList>
            <person name="Schmutz J."/>
            <person name="Cannon S.B."/>
            <person name="Schlueter J."/>
            <person name="Ma J."/>
            <person name="Mitros T."/>
            <person name="Nelson W."/>
            <person name="Hyten D.L."/>
            <person name="Song Q."/>
            <person name="Thelen J.J."/>
            <person name="Cheng J."/>
            <person name="Xu D."/>
            <person name="Hellsten U."/>
            <person name="May G.D."/>
            <person name="Yu Y."/>
            <person name="Sakurai T."/>
            <person name="Umezawa T."/>
            <person name="Bhattacharyya M.K."/>
            <person name="Sandhu D."/>
            <person name="Valliyodan B."/>
            <person name="Lindquist E."/>
            <person name="Peto M."/>
            <person name="Grant D."/>
            <person name="Shu S."/>
            <person name="Goodstein D."/>
            <person name="Barry K."/>
            <person name="Futrell-Griggs M."/>
            <person name="Abernathy B."/>
            <person name="Du J."/>
            <person name="Tian Z."/>
            <person name="Zhu L."/>
            <person name="Gill N."/>
            <person name="Joshi T."/>
            <person name="Libault M."/>
            <person name="Sethuraman A."/>
            <person name="Zhang X.-C."/>
            <person name="Shinozaki K."/>
            <person name="Nguyen H.T."/>
            <person name="Wing R.A."/>
            <person name="Cregan P."/>
            <person name="Specht J."/>
            <person name="Grimwood J."/>
            <person name="Rokhsar D."/>
            <person name="Stacey G."/>
            <person name="Shoemaker R.C."/>
            <person name="Jackson S.A."/>
        </authorList>
    </citation>
    <scope>NUCLEOTIDE SEQUENCE</scope>
    <source>
        <strain evidence="2">cv. Williams 82</strain>
        <tissue evidence="1">Callus</tissue>
    </source>
</reference>
<name>A0A0R0GJU6_SOYBN</name>
<organism evidence="1">
    <name type="scientific">Glycine max</name>
    <name type="common">Soybean</name>
    <name type="synonym">Glycine hispida</name>
    <dbReference type="NCBI Taxonomy" id="3847"/>
    <lineage>
        <taxon>Eukaryota</taxon>
        <taxon>Viridiplantae</taxon>
        <taxon>Streptophyta</taxon>
        <taxon>Embryophyta</taxon>
        <taxon>Tracheophyta</taxon>
        <taxon>Spermatophyta</taxon>
        <taxon>Magnoliopsida</taxon>
        <taxon>eudicotyledons</taxon>
        <taxon>Gunneridae</taxon>
        <taxon>Pentapetalae</taxon>
        <taxon>rosids</taxon>
        <taxon>fabids</taxon>
        <taxon>Fabales</taxon>
        <taxon>Fabaceae</taxon>
        <taxon>Papilionoideae</taxon>
        <taxon>50 kb inversion clade</taxon>
        <taxon>NPAAA clade</taxon>
        <taxon>indigoferoid/millettioid clade</taxon>
        <taxon>Phaseoleae</taxon>
        <taxon>Glycine</taxon>
        <taxon>Glycine subgen. Soja</taxon>
    </lineage>
</organism>
<dbReference type="InParanoid" id="A0A0R0GJU6"/>
<evidence type="ECO:0000313" key="3">
    <source>
        <dbReference type="Proteomes" id="UP000008827"/>
    </source>
</evidence>
<dbReference type="Gramene" id="KRH14971">
    <property type="protein sequence ID" value="KRH14971"/>
    <property type="gene ID" value="GLYMA_14G061000"/>
</dbReference>
<sequence>MNKPSLACVFDMILVGNRCRTQHTHSKMIMVLKMDILIIL</sequence>
<protein>
    <submittedName>
        <fullName evidence="1 2">Uncharacterized protein</fullName>
    </submittedName>
</protein>
<proteinExistence type="predicted"/>
<reference evidence="1" key="3">
    <citation type="submission" date="2018-07" db="EMBL/GenBank/DDBJ databases">
        <title>WGS assembly of Glycine max.</title>
        <authorList>
            <person name="Schmutz J."/>
            <person name="Cannon S."/>
            <person name="Schlueter J."/>
            <person name="Ma J."/>
            <person name="Mitros T."/>
            <person name="Nelson W."/>
            <person name="Hyten D."/>
            <person name="Song Q."/>
            <person name="Thelen J."/>
            <person name="Cheng J."/>
            <person name="Xu D."/>
            <person name="Hellsten U."/>
            <person name="May G."/>
            <person name="Yu Y."/>
            <person name="Sakurai T."/>
            <person name="Umezawa T."/>
            <person name="Bhattacharyya M."/>
            <person name="Sandhu D."/>
            <person name="Valliyodan B."/>
            <person name="Lindquist E."/>
            <person name="Peto M."/>
            <person name="Grant D."/>
            <person name="Shu S."/>
            <person name="Goodstein D."/>
            <person name="Barry K."/>
            <person name="Futrell-Griggs M."/>
            <person name="Abernathy B."/>
            <person name="Du J."/>
            <person name="Tian Z."/>
            <person name="Zhu L."/>
            <person name="Gill N."/>
            <person name="Joshi T."/>
            <person name="Libault M."/>
            <person name="Sethuraman A."/>
            <person name="Zhang X."/>
            <person name="Shinozaki K."/>
            <person name="Nguyen H."/>
            <person name="Wing R."/>
            <person name="Cregan P."/>
            <person name="Specht J."/>
            <person name="Grimwood J."/>
            <person name="Rokhsar D."/>
            <person name="Stacey G."/>
            <person name="Shoemaker R."/>
            <person name="Jackson S."/>
        </authorList>
    </citation>
    <scope>NUCLEOTIDE SEQUENCE</scope>
    <source>
        <tissue evidence="1">Callus</tissue>
    </source>
</reference>
<evidence type="ECO:0000313" key="2">
    <source>
        <dbReference type="EnsemblPlants" id="KRH14971"/>
    </source>
</evidence>
<dbReference type="Proteomes" id="UP000008827">
    <property type="component" value="Chromosome 14"/>
</dbReference>
<dbReference type="EMBL" id="CM000847">
    <property type="protein sequence ID" value="KRH14971.1"/>
    <property type="molecule type" value="Genomic_DNA"/>
</dbReference>